<dbReference type="Gene3D" id="1.10.10.10">
    <property type="entry name" value="Winged helix-like DNA-binding domain superfamily/Winged helix DNA-binding domain"/>
    <property type="match status" value="1"/>
</dbReference>
<dbReference type="EMBL" id="JAZEWV010000028">
    <property type="protein sequence ID" value="MEE4545396.1"/>
    <property type="molecule type" value="Genomic_DNA"/>
</dbReference>
<dbReference type="Proteomes" id="UP001344658">
    <property type="component" value="Unassembled WGS sequence"/>
</dbReference>
<dbReference type="PIRSF" id="PIRSF019423">
    <property type="entry name" value="NMN_biosyn"/>
    <property type="match status" value="1"/>
</dbReference>
<organism evidence="4 5">
    <name type="scientific">Actinacidiphila polyblastidii</name>
    <dbReference type="NCBI Taxonomy" id="3110430"/>
    <lineage>
        <taxon>Bacteria</taxon>
        <taxon>Bacillati</taxon>
        <taxon>Actinomycetota</taxon>
        <taxon>Actinomycetes</taxon>
        <taxon>Kitasatosporales</taxon>
        <taxon>Streptomycetaceae</taxon>
        <taxon>Actinacidiphila</taxon>
    </lineage>
</organism>
<keyword evidence="5" id="KW-1185">Reference proteome</keyword>
<dbReference type="InterPro" id="IPR000086">
    <property type="entry name" value="NUDIX_hydrolase_dom"/>
</dbReference>
<dbReference type="InterPro" id="IPR036390">
    <property type="entry name" value="WH_DNA-bd_sf"/>
</dbReference>
<dbReference type="PANTHER" id="PTHR43736">
    <property type="entry name" value="ADP-RIBOSE PYROPHOSPHATASE"/>
    <property type="match status" value="1"/>
</dbReference>
<evidence type="ECO:0000256" key="1">
    <source>
        <dbReference type="ARBA" id="ARBA00022801"/>
    </source>
</evidence>
<dbReference type="Gene3D" id="3.90.79.10">
    <property type="entry name" value="Nucleoside Triphosphate Pyrophosphohydrolase"/>
    <property type="match status" value="1"/>
</dbReference>
<reference evidence="4 5" key="1">
    <citation type="submission" date="2023-12" db="EMBL/GenBank/DDBJ databases">
        <title>Streptomyces sp. V4-01.</title>
        <authorList>
            <person name="Somphong A."/>
            <person name="Phongsopitanun W."/>
        </authorList>
    </citation>
    <scope>NUCLEOTIDE SEQUENCE [LARGE SCALE GENOMIC DNA]</scope>
    <source>
        <strain evidence="4 5">V4-01</strain>
    </source>
</reference>
<dbReference type="InterPro" id="IPR054105">
    <property type="entry name" value="WHD_NrtR"/>
</dbReference>
<keyword evidence="1" id="KW-0378">Hydrolase</keyword>
<evidence type="ECO:0000313" key="4">
    <source>
        <dbReference type="EMBL" id="MEE4545396.1"/>
    </source>
</evidence>
<comment type="caution">
    <text evidence="4">The sequence shown here is derived from an EMBL/GenBank/DDBJ whole genome shotgun (WGS) entry which is preliminary data.</text>
</comment>
<dbReference type="SUPFAM" id="SSF46785">
    <property type="entry name" value="Winged helix' DNA-binding domain"/>
    <property type="match status" value="1"/>
</dbReference>
<dbReference type="PRINTS" id="PR00502">
    <property type="entry name" value="NUDIXFAMILY"/>
</dbReference>
<dbReference type="InterPro" id="IPR020476">
    <property type="entry name" value="Nudix_hydrolase"/>
</dbReference>
<dbReference type="PANTHER" id="PTHR43736:SF4">
    <property type="entry name" value="SLR1690 PROTEIN"/>
    <property type="match status" value="1"/>
</dbReference>
<dbReference type="CDD" id="cd18873">
    <property type="entry name" value="NUDIX_NadM_like"/>
    <property type="match status" value="1"/>
</dbReference>
<evidence type="ECO:0000259" key="3">
    <source>
        <dbReference type="PROSITE" id="PS51462"/>
    </source>
</evidence>
<feature type="region of interest" description="Disordered" evidence="2">
    <location>
        <begin position="1"/>
        <end position="29"/>
    </location>
</feature>
<evidence type="ECO:0000256" key="2">
    <source>
        <dbReference type="SAM" id="MobiDB-lite"/>
    </source>
</evidence>
<gene>
    <name evidence="4" type="ORF">V2S66_25940</name>
</gene>
<feature type="domain" description="Nudix hydrolase" evidence="3">
    <location>
        <begin position="43"/>
        <end position="182"/>
    </location>
</feature>
<proteinExistence type="predicted"/>
<dbReference type="Pfam" id="PF21906">
    <property type="entry name" value="WHD_NrtR"/>
    <property type="match status" value="1"/>
</dbReference>
<dbReference type="SUPFAM" id="SSF55811">
    <property type="entry name" value="Nudix"/>
    <property type="match status" value="1"/>
</dbReference>
<dbReference type="InterPro" id="IPR036388">
    <property type="entry name" value="WH-like_DNA-bd_sf"/>
</dbReference>
<accession>A0ABU7PI09</accession>
<sequence length="347" mass="36645">MRRTGAAVGIRRQHTAATDPRGAGERPDERDFLAGYDPRAFDPIAVTVDVVALTLRGGALHVLAVRRGGPPFEGAWALPGGFVRAGRESLDEAAARELAEETGLRAPALDRVHLEQLGSYGDPGRDPRMPVVSIAYLAFAPGLPDAHAGSDAAGAAWLPLEAILPGGQPAAEPSRPFEQGRRPGTHGGGTGRRPAPVRPEAQKSAEAQRSAEAPEPAESPEAAAPAVPSGQAPVRLAFDHGRILADALERARAKIEYTPLATAFLAPTFTIGELRAVYETVWGAPLHAANFHRKVLSVPGFVESTGRTETDARPGSRGGPRARLYRSGDARLLHPALLRPDREAAVR</sequence>
<dbReference type="PROSITE" id="PS51462">
    <property type="entry name" value="NUDIX"/>
    <property type="match status" value="1"/>
</dbReference>
<name>A0ABU7PI09_9ACTN</name>
<protein>
    <submittedName>
        <fullName evidence="4">NUDIX domain-containing protein</fullName>
    </submittedName>
</protein>
<evidence type="ECO:0000313" key="5">
    <source>
        <dbReference type="Proteomes" id="UP001344658"/>
    </source>
</evidence>
<feature type="region of interest" description="Disordered" evidence="2">
    <location>
        <begin position="166"/>
        <end position="229"/>
    </location>
</feature>
<dbReference type="Pfam" id="PF00293">
    <property type="entry name" value="NUDIX"/>
    <property type="match status" value="1"/>
</dbReference>
<dbReference type="InterPro" id="IPR011213">
    <property type="entry name" value="NMN_biosyn"/>
</dbReference>
<feature type="compositionally biased region" description="Low complexity" evidence="2">
    <location>
        <begin position="204"/>
        <end position="229"/>
    </location>
</feature>
<dbReference type="InterPro" id="IPR015797">
    <property type="entry name" value="NUDIX_hydrolase-like_dom_sf"/>
</dbReference>